<organism evidence="2 3">
    <name type="scientific">Umbra pygmaea</name>
    <name type="common">Eastern mudminnow</name>
    <dbReference type="NCBI Taxonomy" id="75934"/>
    <lineage>
        <taxon>Eukaryota</taxon>
        <taxon>Metazoa</taxon>
        <taxon>Chordata</taxon>
        <taxon>Craniata</taxon>
        <taxon>Vertebrata</taxon>
        <taxon>Euteleostomi</taxon>
        <taxon>Actinopterygii</taxon>
        <taxon>Neopterygii</taxon>
        <taxon>Teleostei</taxon>
        <taxon>Protacanthopterygii</taxon>
        <taxon>Esociformes</taxon>
        <taxon>Umbridae</taxon>
        <taxon>Umbra</taxon>
    </lineage>
</organism>
<feature type="compositionally biased region" description="Polar residues" evidence="1">
    <location>
        <begin position="536"/>
        <end position="545"/>
    </location>
</feature>
<feature type="compositionally biased region" description="Basic and acidic residues" evidence="1">
    <location>
        <begin position="293"/>
        <end position="313"/>
    </location>
</feature>
<feature type="region of interest" description="Disordered" evidence="1">
    <location>
        <begin position="653"/>
        <end position="709"/>
    </location>
</feature>
<evidence type="ECO:0000256" key="1">
    <source>
        <dbReference type="SAM" id="MobiDB-lite"/>
    </source>
</evidence>
<sequence length="709" mass="76820">MVFISLTLKSVLKYFNRNGRAVSLDEDRKWSVHYTTQKPQQETGCVDDLCTVLRGCDSKLRRDGYGSSQYFSQNPAYLSPSLSEGRLHVDKYRKSQSRKQSTASSPDEDCLAFSFRPPPNPPPNCYENIDDTVNSCDDPANGCNVAVAEDTEWTKSLPLPTPEEKMRQQAQAIGAEVVPINITGESFERQACFRRALANTDTLSRRPRNKLTRRKTITGIPNDITTVLENPAADDPGSEGSVVLPGLYSTVGRTGSVNTAVLQRSVTPRSQPQTQPQTQPHSPSDTTEAAQKGVDEGEEGRAEKESVDQEQRVVKPSARRIRAQRGQGISSLMASLTTSLSTNPSFVPQSQPSLTLTCSPSLASVTLVGEDGGEDFHSLPRQDTMTSLSSESCLSTPYRKLSDTESFSESLSGEGWSNRPQNQCTFLAEDWSYDPLLPYSHSSPLHPLSSPSQTDCSSLCSEDTDTGRHSPLQWLKSHSHGCISADYTTGSNRCHHSSTSLAHSFSLRKSKRPPTPPIRSTSLQRKPGQGKLPHYNCNSASSQNGDVDAEVERSLQTSSPALVSPPMSPVVFEDPWVPRCNSLSSLGQGGRGGVETDRQVPHFHSFHYPPSPDQDPASPCLEQPLQLSSVPRSASAGGVSLPTGPSLAAFSPKMAASTGRHQRLGSSNSSGYSSQCNTPTPSSPQFSSSLPPPEPLFLNLLLSPRTTAV</sequence>
<comment type="caution">
    <text evidence="2">The sequence shown here is derived from an EMBL/GenBank/DDBJ whole genome shotgun (WGS) entry which is preliminary data.</text>
</comment>
<dbReference type="Pfam" id="PF15273">
    <property type="entry name" value="NHS"/>
    <property type="match status" value="2"/>
</dbReference>
<name>A0ABD0WUR6_UMBPY</name>
<evidence type="ECO:0000313" key="2">
    <source>
        <dbReference type="EMBL" id="KAL0969356.1"/>
    </source>
</evidence>
<feature type="compositionally biased region" description="Low complexity" evidence="1">
    <location>
        <begin position="696"/>
        <end position="709"/>
    </location>
</feature>
<proteinExistence type="predicted"/>
<dbReference type="Proteomes" id="UP001557470">
    <property type="component" value="Unassembled WGS sequence"/>
</dbReference>
<gene>
    <name evidence="2" type="ORF">UPYG_G00226020</name>
</gene>
<dbReference type="EMBL" id="JAGEUA010000007">
    <property type="protein sequence ID" value="KAL0969356.1"/>
    <property type="molecule type" value="Genomic_DNA"/>
</dbReference>
<feature type="region of interest" description="Disordered" evidence="1">
    <location>
        <begin position="502"/>
        <end position="563"/>
    </location>
</feature>
<dbReference type="InterPro" id="IPR024845">
    <property type="entry name" value="NHS-like"/>
</dbReference>
<dbReference type="AlphaFoldDB" id="A0ABD0WUR6"/>
<feature type="region of interest" description="Disordered" evidence="1">
    <location>
        <begin position="90"/>
        <end position="116"/>
    </location>
</feature>
<dbReference type="PANTHER" id="PTHR23039:SF3">
    <property type="entry name" value="NHS-LIKE PROTEIN 1"/>
    <property type="match status" value="1"/>
</dbReference>
<feature type="compositionally biased region" description="Low complexity" evidence="1">
    <location>
        <begin position="665"/>
        <end position="689"/>
    </location>
</feature>
<feature type="region of interest" description="Disordered" evidence="1">
    <location>
        <begin position="264"/>
        <end position="326"/>
    </location>
</feature>
<evidence type="ECO:0000313" key="3">
    <source>
        <dbReference type="Proteomes" id="UP001557470"/>
    </source>
</evidence>
<feature type="region of interest" description="Disordered" evidence="1">
    <location>
        <begin position="583"/>
        <end position="622"/>
    </location>
</feature>
<dbReference type="PANTHER" id="PTHR23039">
    <property type="entry name" value="NANCE-HORAN SYNDROME PROTEIN"/>
    <property type="match status" value="1"/>
</dbReference>
<feature type="compositionally biased region" description="Low complexity" evidence="1">
    <location>
        <begin position="267"/>
        <end position="287"/>
    </location>
</feature>
<reference evidence="2 3" key="1">
    <citation type="submission" date="2024-06" db="EMBL/GenBank/DDBJ databases">
        <authorList>
            <person name="Pan Q."/>
            <person name="Wen M."/>
            <person name="Jouanno E."/>
            <person name="Zahm M."/>
            <person name="Klopp C."/>
            <person name="Cabau C."/>
            <person name="Louis A."/>
            <person name="Berthelot C."/>
            <person name="Parey E."/>
            <person name="Roest Crollius H."/>
            <person name="Montfort J."/>
            <person name="Robinson-Rechavi M."/>
            <person name="Bouchez O."/>
            <person name="Lampietro C."/>
            <person name="Lopez Roques C."/>
            <person name="Donnadieu C."/>
            <person name="Postlethwait J."/>
            <person name="Bobe J."/>
            <person name="Verreycken H."/>
            <person name="Guiguen Y."/>
        </authorList>
    </citation>
    <scope>NUCLEOTIDE SEQUENCE [LARGE SCALE GENOMIC DNA]</scope>
    <source>
        <strain evidence="2">Up_M1</strain>
        <tissue evidence="2">Testis</tissue>
    </source>
</reference>
<protein>
    <submittedName>
        <fullName evidence="2">Uncharacterized protein</fullName>
    </submittedName>
</protein>
<keyword evidence="3" id="KW-1185">Reference proteome</keyword>
<accession>A0ABD0WUR6</accession>